<dbReference type="AlphaFoldDB" id="A0A150TQL7"/>
<feature type="transmembrane region" description="Helical" evidence="1">
    <location>
        <begin position="215"/>
        <end position="245"/>
    </location>
</feature>
<organism evidence="2 3">
    <name type="scientific">Sorangium cellulosum</name>
    <name type="common">Polyangium cellulosum</name>
    <dbReference type="NCBI Taxonomy" id="56"/>
    <lineage>
        <taxon>Bacteria</taxon>
        <taxon>Pseudomonadati</taxon>
        <taxon>Myxococcota</taxon>
        <taxon>Polyangia</taxon>
        <taxon>Polyangiales</taxon>
        <taxon>Polyangiaceae</taxon>
        <taxon>Sorangium</taxon>
    </lineage>
</organism>
<feature type="transmembrane region" description="Helical" evidence="1">
    <location>
        <begin position="334"/>
        <end position="356"/>
    </location>
</feature>
<comment type="caution">
    <text evidence="2">The sequence shown here is derived from an EMBL/GenBank/DDBJ whole genome shotgun (WGS) entry which is preliminary data.</text>
</comment>
<keyword evidence="1" id="KW-0812">Transmembrane</keyword>
<name>A0A150TQL7_SORCE</name>
<sequence>MSDVNNRIAGGLKRRPWIGVALGLIAGVTLGVLSVRAWQRAAAFGDAPVRLSAAEALRRARTEAVWVELTDAQFSCEGSAELAGTRYGRLLAPSLGEVVALVSADGPLCPPPGQPLMGAFDTLTGRQRSLLVDRGLPEAADEDALVLSLGDGPRKARVDAWTLLGLAAMCFAVGAVGFVIRRADAQAARRAAAALPLAELRRRLGRDALRLRPRYLLIALASVVLLAPLNGALMAIAGVGAVQIARDVLAQPGRWAAAEPVAVDGLVSVAPHGHTAWTDDYLTDVVVSFRADGEEQEVSYLVAWAPSGLPDIEVRRRGGELMTSAEPALRTPRLLIAAASAGFAAVLLVLGVKLVGETWSKLRALRRAASSPEVVLLPVRDLREKRHNGVVVGWECETLNAQGEVRREEFAYREPPALDDAGAHALAVRPRGAPGAEPIVVAADGYPFRIDP</sequence>
<protein>
    <submittedName>
        <fullName evidence="2">Uncharacterized protein</fullName>
    </submittedName>
</protein>
<evidence type="ECO:0000313" key="3">
    <source>
        <dbReference type="Proteomes" id="UP000075502"/>
    </source>
</evidence>
<gene>
    <name evidence="2" type="ORF">BE21_32310</name>
</gene>
<feature type="transmembrane region" description="Helical" evidence="1">
    <location>
        <begin position="160"/>
        <end position="180"/>
    </location>
</feature>
<dbReference type="EMBL" id="JEME01001537">
    <property type="protein sequence ID" value="KYG06877.1"/>
    <property type="molecule type" value="Genomic_DNA"/>
</dbReference>
<feature type="transmembrane region" description="Helical" evidence="1">
    <location>
        <begin position="17"/>
        <end position="38"/>
    </location>
</feature>
<accession>A0A150TQL7</accession>
<keyword evidence="1" id="KW-0472">Membrane</keyword>
<proteinExistence type="predicted"/>
<evidence type="ECO:0000256" key="1">
    <source>
        <dbReference type="SAM" id="Phobius"/>
    </source>
</evidence>
<evidence type="ECO:0000313" key="2">
    <source>
        <dbReference type="EMBL" id="KYG06877.1"/>
    </source>
</evidence>
<reference evidence="2 3" key="1">
    <citation type="submission" date="2014-02" db="EMBL/GenBank/DDBJ databases">
        <title>The small core and large imbalanced accessory genome model reveals a collaborative survival strategy of Sorangium cellulosum strains in nature.</title>
        <authorList>
            <person name="Han K."/>
            <person name="Peng R."/>
            <person name="Blom J."/>
            <person name="Li Y.-Z."/>
        </authorList>
    </citation>
    <scope>NUCLEOTIDE SEQUENCE [LARGE SCALE GENOMIC DNA]</scope>
    <source>
        <strain evidence="2 3">So0007-03</strain>
    </source>
</reference>
<keyword evidence="1" id="KW-1133">Transmembrane helix</keyword>
<dbReference type="Proteomes" id="UP000075502">
    <property type="component" value="Unassembled WGS sequence"/>
</dbReference>